<reference evidence="1 2" key="1">
    <citation type="journal article" date="2006" name="Genome Res.">
        <title>Skewed genomic variability in strains of the toxigenic bacterial pathogen, Clostridium perfringens.</title>
        <authorList>
            <person name="Myers G.S."/>
            <person name="Rasko D.A."/>
            <person name="Cheung J.K."/>
            <person name="Ravel J."/>
            <person name="Seshadri R."/>
            <person name="Deboy R.T."/>
            <person name="Ren Q."/>
            <person name="Varga J."/>
            <person name="Awad M.M."/>
            <person name="Brinkac L.M."/>
            <person name="Daugherty S.C."/>
            <person name="Haft D.H."/>
            <person name="Dodson R.J."/>
            <person name="Madupu R."/>
            <person name="Nelson W.C."/>
            <person name="Rosovitz M.J."/>
            <person name="Sullivan S.A."/>
            <person name="Khouri H."/>
            <person name="Dimitrov G.I."/>
            <person name="Watkins K.L."/>
            <person name="Mulligan S."/>
            <person name="Benton J."/>
            <person name="Radune D."/>
            <person name="Fisher D.J."/>
            <person name="Atkins H.S."/>
            <person name="Hiscox T."/>
            <person name="Jost B.H."/>
            <person name="Billington S.J."/>
            <person name="Songer J.G."/>
            <person name="McClane B.A."/>
            <person name="Titball R.W."/>
            <person name="Rood J.I."/>
            <person name="Melville S.B."/>
            <person name="Paulsen I.T."/>
        </authorList>
    </citation>
    <scope>NUCLEOTIDE SEQUENCE [LARGE SCALE GENOMIC DNA]</scope>
    <source>
        <strain evidence="2">ATCC 13124 / DSM 756 / JCM 1290 / NCIMB 6125 / NCTC 8237 / S 107 / Type A</strain>
    </source>
</reference>
<dbReference type="KEGG" id="cpf:CPF_2252"/>
<protein>
    <submittedName>
        <fullName evidence="1">Uncharacterized protein</fullName>
    </submittedName>
</protein>
<evidence type="ECO:0000313" key="1">
    <source>
        <dbReference type="EMBL" id="ABG84695.1"/>
    </source>
</evidence>
<dbReference type="Proteomes" id="UP000001823">
    <property type="component" value="Chromosome"/>
</dbReference>
<keyword evidence="2" id="KW-1185">Reference proteome</keyword>
<dbReference type="EMBL" id="CP000246">
    <property type="protein sequence ID" value="ABG84695.1"/>
    <property type="molecule type" value="Genomic_DNA"/>
</dbReference>
<dbReference type="HOGENOM" id="CLU_133129_0_0_9"/>
<dbReference type="RefSeq" id="WP_003455181.1">
    <property type="nucleotide sequence ID" value="NC_008261.1"/>
</dbReference>
<dbReference type="STRING" id="195103.CPF_2252"/>
<sequence>MDIDDINILVKYLSNLPMKEYKKKFTFLGEGIARKVFSLNKNLVVKVAKDEDGLHQNFVESYIFKNAPYNLKRYLCPVLLYNKRILIMPRAEVFPNIRRKTFVDLKKLREESSIEEDIYTLGEKYFLFKEDLYVHSSWGIINDTYYLIDYGCTSEEGDLYYDLLMKTNGLL</sequence>
<accession>A0A0H2YUC4</accession>
<dbReference type="PaxDb" id="195103-CPF_2252"/>
<name>A0A0H2YUC4_CLOP1</name>
<gene>
    <name evidence="1" type="ordered locus">CPF_2252</name>
</gene>
<proteinExistence type="predicted"/>
<evidence type="ECO:0000313" key="2">
    <source>
        <dbReference type="Proteomes" id="UP000001823"/>
    </source>
</evidence>
<organism evidence="1 2">
    <name type="scientific">Clostridium perfringens (strain ATCC 13124 / DSM 756 / JCM 1290 / NCIMB 6125 / NCTC 8237 / Type A)</name>
    <dbReference type="NCBI Taxonomy" id="195103"/>
    <lineage>
        <taxon>Bacteria</taxon>
        <taxon>Bacillati</taxon>
        <taxon>Bacillota</taxon>
        <taxon>Clostridia</taxon>
        <taxon>Eubacteriales</taxon>
        <taxon>Clostridiaceae</taxon>
        <taxon>Clostridium</taxon>
    </lineage>
</organism>
<dbReference type="AlphaFoldDB" id="A0A0H2YUC4"/>